<dbReference type="PANTHER" id="PTHR45947">
    <property type="entry name" value="SULFOQUINOVOSYL TRANSFERASE SQD2"/>
    <property type="match status" value="1"/>
</dbReference>
<dbReference type="AlphaFoldDB" id="A0A1G1WMD3"/>
<sequence>MSFQAHPVDIFHGWNGHSLLSLRKFKRKGAKIVIERASSHPTTQVEILSKEFRKRGLNSYQMLSLNMKKLLQEFRECDYITVPSPFSYQSMVENNVPTEKLIQLPFGVDTKGFKPGQKSGGRFEVLFVGQVGFRKGIPYLLEAWKELQLKDAHLTIVGQIDPTIVEFLTRFRQDPSITFAGFTPTLPLYQQADVFVFPSLEEGSALVTYEALACGLPVITTQASGSVVVDGDEGFIIPAGDSRFIGEKIQTLYDKTELRQKMSLAARHKAQQYTWESYGERLVSAYKKINSQVSSQNP</sequence>
<protein>
    <recommendedName>
        <fullName evidence="3">Glycosyl transferase family 1 domain-containing protein</fullName>
    </recommendedName>
</protein>
<dbReference type="CDD" id="cd03801">
    <property type="entry name" value="GT4_PimA-like"/>
    <property type="match status" value="1"/>
</dbReference>
<dbReference type="EMBL" id="MHCX01000054">
    <property type="protein sequence ID" value="OGY28357.1"/>
    <property type="molecule type" value="Genomic_DNA"/>
</dbReference>
<evidence type="ECO:0000313" key="2">
    <source>
        <dbReference type="Proteomes" id="UP000177821"/>
    </source>
</evidence>
<accession>A0A1G1WMD3</accession>
<reference evidence="1 2" key="1">
    <citation type="journal article" date="2016" name="Nat. Commun.">
        <title>Thousands of microbial genomes shed light on interconnected biogeochemical processes in an aquifer system.</title>
        <authorList>
            <person name="Anantharaman K."/>
            <person name="Brown C.T."/>
            <person name="Hug L.A."/>
            <person name="Sharon I."/>
            <person name="Castelle C.J."/>
            <person name="Probst A.J."/>
            <person name="Thomas B.C."/>
            <person name="Singh A."/>
            <person name="Wilkins M.J."/>
            <person name="Karaoz U."/>
            <person name="Brodie E.L."/>
            <person name="Williams K.H."/>
            <person name="Hubbard S.S."/>
            <person name="Banfield J.F."/>
        </authorList>
    </citation>
    <scope>NUCLEOTIDE SEQUENCE [LARGE SCALE GENOMIC DNA]</scope>
</reference>
<comment type="caution">
    <text evidence="1">The sequence shown here is derived from an EMBL/GenBank/DDBJ whole genome shotgun (WGS) entry which is preliminary data.</text>
</comment>
<dbReference type="InterPro" id="IPR050194">
    <property type="entry name" value="Glycosyltransferase_grp1"/>
</dbReference>
<dbReference type="PANTHER" id="PTHR45947:SF3">
    <property type="entry name" value="SULFOQUINOVOSYL TRANSFERASE SQD2"/>
    <property type="match status" value="1"/>
</dbReference>
<dbReference type="Proteomes" id="UP000177821">
    <property type="component" value="Unassembled WGS sequence"/>
</dbReference>
<name>A0A1G1WMD3_9BACT</name>
<dbReference type="Pfam" id="PF13692">
    <property type="entry name" value="Glyco_trans_1_4"/>
    <property type="match status" value="1"/>
</dbReference>
<dbReference type="SUPFAM" id="SSF53756">
    <property type="entry name" value="UDP-Glycosyltransferase/glycogen phosphorylase"/>
    <property type="match status" value="1"/>
</dbReference>
<evidence type="ECO:0000313" key="1">
    <source>
        <dbReference type="EMBL" id="OGY28357.1"/>
    </source>
</evidence>
<dbReference type="Gene3D" id="3.40.50.2000">
    <property type="entry name" value="Glycogen Phosphorylase B"/>
    <property type="match status" value="2"/>
</dbReference>
<dbReference type="GO" id="GO:0016757">
    <property type="term" value="F:glycosyltransferase activity"/>
    <property type="evidence" value="ECO:0007669"/>
    <property type="project" value="TreeGrafter"/>
</dbReference>
<proteinExistence type="predicted"/>
<evidence type="ECO:0008006" key="3">
    <source>
        <dbReference type="Google" id="ProtNLM"/>
    </source>
</evidence>
<gene>
    <name evidence="1" type="ORF">A3J50_00725</name>
</gene>
<organism evidence="1 2">
    <name type="scientific">Candidatus Woykebacteria bacterium RIFCSPHIGHO2_02_FULL_43_16b</name>
    <dbReference type="NCBI Taxonomy" id="1802601"/>
    <lineage>
        <taxon>Bacteria</taxon>
        <taxon>Candidatus Woykeibacteriota</taxon>
    </lineage>
</organism>